<keyword evidence="4" id="KW-0479">Metal-binding</keyword>
<dbReference type="InterPro" id="IPR058240">
    <property type="entry name" value="rSAM_sf"/>
</dbReference>
<comment type="caution">
    <text evidence="8">The sequence shown here is derived from an EMBL/GenBank/DDBJ whole genome shotgun (WGS) entry which is preliminary data.</text>
</comment>
<dbReference type="SFLD" id="SFLDG01387">
    <property type="entry name" value="BtrN-like_SPASM_domain_contain"/>
    <property type="match status" value="1"/>
</dbReference>
<organism evidence="8 9">
    <name type="scientific">candidate division WOR-1 bacterium DG_54_3</name>
    <dbReference type="NCBI Taxonomy" id="1703775"/>
    <lineage>
        <taxon>Bacteria</taxon>
        <taxon>Bacillati</taxon>
        <taxon>Saganbacteria</taxon>
    </lineage>
</organism>
<dbReference type="SFLD" id="SFLDS00029">
    <property type="entry name" value="Radical_SAM"/>
    <property type="match status" value="1"/>
</dbReference>
<keyword evidence="5" id="KW-0408">Iron</keyword>
<keyword evidence="3" id="KW-0949">S-adenosyl-L-methionine</keyword>
<dbReference type="Gene3D" id="3.20.20.70">
    <property type="entry name" value="Aldolase class I"/>
    <property type="match status" value="1"/>
</dbReference>
<keyword evidence="6" id="KW-0411">Iron-sulfur</keyword>
<evidence type="ECO:0000256" key="1">
    <source>
        <dbReference type="ARBA" id="ARBA00001966"/>
    </source>
</evidence>
<dbReference type="CDD" id="cd01335">
    <property type="entry name" value="Radical_SAM"/>
    <property type="match status" value="1"/>
</dbReference>
<dbReference type="GO" id="GO:0051536">
    <property type="term" value="F:iron-sulfur cluster binding"/>
    <property type="evidence" value="ECO:0007669"/>
    <property type="project" value="UniProtKB-KW"/>
</dbReference>
<dbReference type="PANTHER" id="PTHR11228">
    <property type="entry name" value="RADICAL SAM DOMAIN PROTEIN"/>
    <property type="match status" value="1"/>
</dbReference>
<dbReference type="InterPro" id="IPR013785">
    <property type="entry name" value="Aldolase_TIM"/>
</dbReference>
<dbReference type="EMBL" id="LIZX01000038">
    <property type="protein sequence ID" value="KPJ68857.1"/>
    <property type="molecule type" value="Genomic_DNA"/>
</dbReference>
<proteinExistence type="predicted"/>
<evidence type="ECO:0000256" key="6">
    <source>
        <dbReference type="ARBA" id="ARBA00023014"/>
    </source>
</evidence>
<sequence>MSPFDYWYRLIRLFYHYRGKSTKLPYWPVRLWVELTSFCNYRCIMCPNKDLKKEDKGYMDFDLYKKIVDEAQDFAFDINLAHRGESLLHPQLVEAVTYAKKHGLYTRLHTNGSLLSKELSHKIIQSGLDRLSFSFDGYDKEIYEKIRVGGDFDKTVANIVQFLEIKRALHSKRPITAIEVIHFNQPDIPELAESRERFKSQFDDLPLDSFIMKDMHNWAGQIEKARKRKKYTICPFPWNALIIYWDGAVLPCTQDFFGDSIVGDVKHSSLKDIWNGDGMRSLRKKLAERDIQDLKTCADCDRIWREGFFGVPKEYLWKFLTRRMP</sequence>
<dbReference type="PROSITE" id="PS51918">
    <property type="entry name" value="RADICAL_SAM"/>
    <property type="match status" value="1"/>
</dbReference>
<dbReference type="CDD" id="cd21109">
    <property type="entry name" value="SPASM"/>
    <property type="match status" value="1"/>
</dbReference>
<protein>
    <recommendedName>
        <fullName evidence="7">Radical SAM core domain-containing protein</fullName>
    </recommendedName>
</protein>
<feature type="domain" description="Radical SAM core" evidence="7">
    <location>
        <begin position="25"/>
        <end position="248"/>
    </location>
</feature>
<dbReference type="AlphaFoldDB" id="A0A0S7Y3M7"/>
<dbReference type="Proteomes" id="UP000051861">
    <property type="component" value="Unassembled WGS sequence"/>
</dbReference>
<dbReference type="PANTHER" id="PTHR11228:SF34">
    <property type="entry name" value="TUNGSTEN-CONTAINING ALDEHYDE FERREDOXIN OXIDOREDUCTASE COFACTOR MODIFYING PROTEIN"/>
    <property type="match status" value="1"/>
</dbReference>
<dbReference type="SUPFAM" id="SSF102114">
    <property type="entry name" value="Radical SAM enzymes"/>
    <property type="match status" value="1"/>
</dbReference>
<evidence type="ECO:0000256" key="3">
    <source>
        <dbReference type="ARBA" id="ARBA00022691"/>
    </source>
</evidence>
<name>A0A0S7Y3M7_UNCSA</name>
<dbReference type="InterPro" id="IPR034391">
    <property type="entry name" value="AdoMet-like_SPASM_containing"/>
</dbReference>
<evidence type="ECO:0000256" key="4">
    <source>
        <dbReference type="ARBA" id="ARBA00022723"/>
    </source>
</evidence>
<evidence type="ECO:0000259" key="7">
    <source>
        <dbReference type="PROSITE" id="PS51918"/>
    </source>
</evidence>
<dbReference type="SFLD" id="SFLDG01067">
    <property type="entry name" value="SPASM/twitch_domain_containing"/>
    <property type="match status" value="1"/>
</dbReference>
<gene>
    <name evidence="8" type="ORF">AMJ44_05305</name>
</gene>
<dbReference type="InterPro" id="IPR007197">
    <property type="entry name" value="rSAM"/>
</dbReference>
<comment type="cofactor">
    <cofactor evidence="1">
        <name>[4Fe-4S] cluster</name>
        <dbReference type="ChEBI" id="CHEBI:49883"/>
    </cofactor>
</comment>
<dbReference type="Pfam" id="PF13186">
    <property type="entry name" value="SPASM"/>
    <property type="match status" value="1"/>
</dbReference>
<dbReference type="InterPro" id="IPR050377">
    <property type="entry name" value="Radical_SAM_PqqE_MftC-like"/>
</dbReference>
<evidence type="ECO:0000256" key="2">
    <source>
        <dbReference type="ARBA" id="ARBA00022485"/>
    </source>
</evidence>
<evidence type="ECO:0000256" key="5">
    <source>
        <dbReference type="ARBA" id="ARBA00023004"/>
    </source>
</evidence>
<evidence type="ECO:0000313" key="9">
    <source>
        <dbReference type="Proteomes" id="UP000051861"/>
    </source>
</evidence>
<dbReference type="Pfam" id="PF04055">
    <property type="entry name" value="Radical_SAM"/>
    <property type="match status" value="1"/>
</dbReference>
<keyword evidence="2" id="KW-0004">4Fe-4S</keyword>
<dbReference type="InterPro" id="IPR023885">
    <property type="entry name" value="4Fe4S-binding_SPASM_dom"/>
</dbReference>
<accession>A0A0S7Y3M7</accession>
<dbReference type="GO" id="GO:0046872">
    <property type="term" value="F:metal ion binding"/>
    <property type="evidence" value="ECO:0007669"/>
    <property type="project" value="UniProtKB-KW"/>
</dbReference>
<evidence type="ECO:0000313" key="8">
    <source>
        <dbReference type="EMBL" id="KPJ68857.1"/>
    </source>
</evidence>
<reference evidence="8 9" key="1">
    <citation type="journal article" date="2015" name="Microbiome">
        <title>Genomic resolution of linkages in carbon, nitrogen, and sulfur cycling among widespread estuary sediment bacteria.</title>
        <authorList>
            <person name="Baker B.J."/>
            <person name="Lazar C.S."/>
            <person name="Teske A.P."/>
            <person name="Dick G.J."/>
        </authorList>
    </citation>
    <scope>NUCLEOTIDE SEQUENCE [LARGE SCALE GENOMIC DNA]</scope>
    <source>
        <strain evidence="8">DG_54_3</strain>
    </source>
</reference>
<dbReference type="GO" id="GO:0003824">
    <property type="term" value="F:catalytic activity"/>
    <property type="evidence" value="ECO:0007669"/>
    <property type="project" value="InterPro"/>
</dbReference>